<protein>
    <submittedName>
        <fullName evidence="1">Uncharacterized protein</fullName>
    </submittedName>
</protein>
<dbReference type="AlphaFoldDB" id="A0AA35UDJ8"/>
<evidence type="ECO:0000313" key="2">
    <source>
        <dbReference type="Proteomes" id="UP001158598"/>
    </source>
</evidence>
<dbReference type="EMBL" id="OX458332">
    <property type="protein sequence ID" value="CAI8800156.1"/>
    <property type="molecule type" value="Genomic_DNA"/>
</dbReference>
<accession>A0AA35UDJ8</accession>
<reference evidence="1" key="1">
    <citation type="submission" date="2023-03" db="EMBL/GenBank/DDBJ databases">
        <authorList>
            <person name="Pearce D."/>
        </authorList>
    </citation>
    <scope>NUCLEOTIDE SEQUENCE</scope>
    <source>
        <strain evidence="1">Mc</strain>
    </source>
</reference>
<proteinExistence type="predicted"/>
<gene>
    <name evidence="1" type="ORF">MCNOR_1554</name>
</gene>
<evidence type="ECO:0000313" key="1">
    <source>
        <dbReference type="EMBL" id="CAI8800156.1"/>
    </source>
</evidence>
<sequence>MTAPARRELVRHLVGKGLSERRSLAVVRMSASAYRYAPRPDRNVELRARILAPSCAAWSITAATPSSRR</sequence>
<organism evidence="1 2">
    <name type="scientific">Methylococcus capsulatus</name>
    <dbReference type="NCBI Taxonomy" id="414"/>
    <lineage>
        <taxon>Bacteria</taxon>
        <taxon>Pseudomonadati</taxon>
        <taxon>Pseudomonadota</taxon>
        <taxon>Gammaproteobacteria</taxon>
        <taxon>Methylococcales</taxon>
        <taxon>Methylococcaceae</taxon>
        <taxon>Methylococcus</taxon>
    </lineage>
</organism>
<name>A0AA35UDJ8_METCP</name>
<dbReference type="Proteomes" id="UP001158598">
    <property type="component" value="Chromosome"/>
</dbReference>